<keyword evidence="2 10" id="KW-0813">Transport</keyword>
<evidence type="ECO:0000259" key="13">
    <source>
        <dbReference type="Pfam" id="PF07715"/>
    </source>
</evidence>
<dbReference type="Pfam" id="PF00593">
    <property type="entry name" value="TonB_dep_Rec_b-barrel"/>
    <property type="match status" value="1"/>
</dbReference>
<gene>
    <name evidence="14" type="ORF">LX66_4793</name>
</gene>
<dbReference type="InterPro" id="IPR039426">
    <property type="entry name" value="TonB-dep_rcpt-like"/>
</dbReference>
<protein>
    <submittedName>
        <fullName evidence="14">Iron complex outermembrane receptor protein</fullName>
    </submittedName>
</protein>
<dbReference type="OrthoDB" id="9795928at2"/>
<dbReference type="SUPFAM" id="SSF49464">
    <property type="entry name" value="Carboxypeptidase regulatory domain-like"/>
    <property type="match status" value="1"/>
</dbReference>
<dbReference type="InterPro" id="IPR036942">
    <property type="entry name" value="Beta-barrel_TonB_sf"/>
</dbReference>
<dbReference type="InterPro" id="IPR012910">
    <property type="entry name" value="Plug_dom"/>
</dbReference>
<evidence type="ECO:0000259" key="12">
    <source>
        <dbReference type="Pfam" id="PF00593"/>
    </source>
</evidence>
<dbReference type="InterPro" id="IPR000531">
    <property type="entry name" value="Beta-barrel_TonB"/>
</dbReference>
<comment type="caution">
    <text evidence="14">The sequence shown here is derived from an EMBL/GenBank/DDBJ whole genome shotgun (WGS) entry which is preliminary data.</text>
</comment>
<dbReference type="InterPro" id="IPR037066">
    <property type="entry name" value="Plug_dom_sf"/>
</dbReference>
<sequence length="786" mass="89013">MAQSVRLAGRVLDHTQAPARGATVAVYPAAKTAVTDTAGYFSFADLPRGRQQITVTFTGHHQAMLEVNLRKHLNKVADITLIPFTRVLGEVVVSDNYAGRNRRESSLQIEAVNSDYIRRNLGGSLMQSLERLPGVKTIGIGSGNSKPLIRGLGFNQVVVVDNGIKHEGQQWGADHGLEIDQFAVNRLEIIKGPASFVYGSDAIAGAIDIKPAPPPSQDTLGGAFDLAGRSNNNQYGGSLQLYGRKGAFFFDTRLTHTAYGDYRVPADTVYVYSYAVGLNNRYVRNTAGREWNLHASAGWMGSRMQSVFYLSRVYNKTGFFANAHGLEPRRVDAALHDRSNRDMLMPNQEVTHHKIINRSVFRPGRHRLETELGFQRNFRQEWNQYVNHGYMPPVYPGHMQVPSTLERQYDKRVYSLNIQDEITLGRHALTFGANGEYQRNRIDGWSFLIPSFDQVTAGAFVYDKLRLNDALFLHGAARYDYGRIDMKEYTDWFSSDIVSNGDTVRQYLQRAGNLTRMFNSVNWSAGVNFTPGAFTLKANIGSSFRMPIAKELGANGVNYHYFRYEKGDPGLSPERSYQLDLGLGWTATGWSVELSPFFNYFPNYIYLNPTSQHDYYYGAGNQVFHYAQSRVMRYGGEAQVRYRFLEHWSAEILGEYLYNEQLSGEKKGYTLPFTPPPSLLLNVSYHPVFRKTLHESYVSLDYRLTAKQDNIVPPERKTPGYRVLNFSAGSRVRLKRHDLTIHLLVQNVLNTRYLRHTSFYRLIQLPEPGRNIILSVKIPFSVSING</sequence>
<reference evidence="14 15" key="1">
    <citation type="journal article" date="2013" name="Stand. Genomic Sci.">
        <title>Genomic Encyclopedia of Type Strains, Phase I: The one thousand microbial genomes (KMG-I) project.</title>
        <authorList>
            <person name="Kyrpides N.C."/>
            <person name="Woyke T."/>
            <person name="Eisen J.A."/>
            <person name="Garrity G."/>
            <person name="Lilburn T.G."/>
            <person name="Beck B.J."/>
            <person name="Whitman W.B."/>
            <person name="Hugenholtz P."/>
            <person name="Klenk H.P."/>
        </authorList>
    </citation>
    <scope>NUCLEOTIDE SEQUENCE [LARGE SCALE GENOMIC DNA]</scope>
    <source>
        <strain evidence="14 15">DSM 13484</strain>
    </source>
</reference>
<evidence type="ECO:0000256" key="2">
    <source>
        <dbReference type="ARBA" id="ARBA00022448"/>
    </source>
</evidence>
<evidence type="ECO:0000256" key="8">
    <source>
        <dbReference type="ARBA" id="ARBA00023170"/>
    </source>
</evidence>
<evidence type="ECO:0000256" key="6">
    <source>
        <dbReference type="ARBA" id="ARBA00023077"/>
    </source>
</evidence>
<dbReference type="Proteomes" id="UP000316778">
    <property type="component" value="Unassembled WGS sequence"/>
</dbReference>
<keyword evidence="5" id="KW-0732">Signal</keyword>
<evidence type="ECO:0000256" key="1">
    <source>
        <dbReference type="ARBA" id="ARBA00004571"/>
    </source>
</evidence>
<dbReference type="PANTHER" id="PTHR30069:SF29">
    <property type="entry name" value="HEMOGLOBIN AND HEMOGLOBIN-HAPTOGLOBIN-BINDING PROTEIN 1-RELATED"/>
    <property type="match status" value="1"/>
</dbReference>
<dbReference type="Pfam" id="PF13620">
    <property type="entry name" value="CarboxypepD_reg"/>
    <property type="match status" value="1"/>
</dbReference>
<dbReference type="Gene3D" id="2.170.130.10">
    <property type="entry name" value="TonB-dependent receptor, plug domain"/>
    <property type="match status" value="1"/>
</dbReference>
<keyword evidence="6 11" id="KW-0798">TonB box</keyword>
<evidence type="ECO:0000256" key="5">
    <source>
        <dbReference type="ARBA" id="ARBA00022729"/>
    </source>
</evidence>
<name>A0A562STF9_CHIJA</name>
<evidence type="ECO:0000256" key="7">
    <source>
        <dbReference type="ARBA" id="ARBA00023136"/>
    </source>
</evidence>
<dbReference type="EMBL" id="VLLG01000005">
    <property type="protein sequence ID" value="TWI84423.1"/>
    <property type="molecule type" value="Genomic_DNA"/>
</dbReference>
<keyword evidence="4 10" id="KW-0812">Transmembrane</keyword>
<evidence type="ECO:0000313" key="15">
    <source>
        <dbReference type="Proteomes" id="UP000316778"/>
    </source>
</evidence>
<evidence type="ECO:0000256" key="9">
    <source>
        <dbReference type="ARBA" id="ARBA00023237"/>
    </source>
</evidence>
<organism evidence="14 15">
    <name type="scientific">Chitinophaga japonensis</name>
    <name type="common">Flexibacter japonensis</name>
    <dbReference type="NCBI Taxonomy" id="104662"/>
    <lineage>
        <taxon>Bacteria</taxon>
        <taxon>Pseudomonadati</taxon>
        <taxon>Bacteroidota</taxon>
        <taxon>Chitinophagia</taxon>
        <taxon>Chitinophagales</taxon>
        <taxon>Chitinophagaceae</taxon>
        <taxon>Chitinophaga</taxon>
    </lineage>
</organism>
<dbReference type="PANTHER" id="PTHR30069">
    <property type="entry name" value="TONB-DEPENDENT OUTER MEMBRANE RECEPTOR"/>
    <property type="match status" value="1"/>
</dbReference>
<keyword evidence="15" id="KW-1185">Reference proteome</keyword>
<dbReference type="GO" id="GO:0015344">
    <property type="term" value="F:siderophore uptake transmembrane transporter activity"/>
    <property type="evidence" value="ECO:0007669"/>
    <property type="project" value="TreeGrafter"/>
</dbReference>
<feature type="domain" description="TonB-dependent receptor plug" evidence="13">
    <location>
        <begin position="103"/>
        <end position="206"/>
    </location>
</feature>
<proteinExistence type="inferred from homology"/>
<dbReference type="GO" id="GO:0009279">
    <property type="term" value="C:cell outer membrane"/>
    <property type="evidence" value="ECO:0007669"/>
    <property type="project" value="UniProtKB-SubCell"/>
</dbReference>
<comment type="similarity">
    <text evidence="10 11">Belongs to the TonB-dependent receptor family.</text>
</comment>
<dbReference type="SUPFAM" id="SSF56935">
    <property type="entry name" value="Porins"/>
    <property type="match status" value="1"/>
</dbReference>
<dbReference type="AlphaFoldDB" id="A0A562STF9"/>
<dbReference type="Pfam" id="PF07715">
    <property type="entry name" value="Plug"/>
    <property type="match status" value="1"/>
</dbReference>
<dbReference type="GO" id="GO:0044718">
    <property type="term" value="P:siderophore transmembrane transport"/>
    <property type="evidence" value="ECO:0007669"/>
    <property type="project" value="TreeGrafter"/>
</dbReference>
<evidence type="ECO:0000256" key="3">
    <source>
        <dbReference type="ARBA" id="ARBA00022452"/>
    </source>
</evidence>
<dbReference type="InterPro" id="IPR008969">
    <property type="entry name" value="CarboxyPept-like_regulatory"/>
</dbReference>
<dbReference type="PROSITE" id="PS52016">
    <property type="entry name" value="TONB_DEPENDENT_REC_3"/>
    <property type="match status" value="1"/>
</dbReference>
<keyword evidence="3 10" id="KW-1134">Transmembrane beta strand</keyword>
<feature type="domain" description="TonB-dependent receptor-like beta-barrel" evidence="12">
    <location>
        <begin position="450"/>
        <end position="747"/>
    </location>
</feature>
<dbReference type="Gene3D" id="2.60.40.1120">
    <property type="entry name" value="Carboxypeptidase-like, regulatory domain"/>
    <property type="match status" value="1"/>
</dbReference>
<dbReference type="Gene3D" id="2.40.170.20">
    <property type="entry name" value="TonB-dependent receptor, beta-barrel domain"/>
    <property type="match status" value="1"/>
</dbReference>
<accession>A0A562STF9</accession>
<comment type="subcellular location">
    <subcellularLocation>
        <location evidence="1 10">Cell outer membrane</location>
        <topology evidence="1 10">Multi-pass membrane protein</topology>
    </subcellularLocation>
</comment>
<evidence type="ECO:0000256" key="10">
    <source>
        <dbReference type="PROSITE-ProRule" id="PRU01360"/>
    </source>
</evidence>
<evidence type="ECO:0000256" key="4">
    <source>
        <dbReference type="ARBA" id="ARBA00022692"/>
    </source>
</evidence>
<keyword evidence="7 10" id="KW-0472">Membrane</keyword>
<evidence type="ECO:0000256" key="11">
    <source>
        <dbReference type="RuleBase" id="RU003357"/>
    </source>
</evidence>
<keyword evidence="8 14" id="KW-0675">Receptor</keyword>
<evidence type="ECO:0000313" key="14">
    <source>
        <dbReference type="EMBL" id="TWI84423.1"/>
    </source>
</evidence>
<keyword evidence="9 10" id="KW-0998">Cell outer membrane</keyword>